<feature type="non-terminal residue" evidence="4">
    <location>
        <position position="1"/>
    </location>
</feature>
<evidence type="ECO:0000256" key="1">
    <source>
        <dbReference type="ARBA" id="ARBA00004123"/>
    </source>
</evidence>
<comment type="caution">
    <text evidence="4">The sequence shown here is derived from an EMBL/GenBank/DDBJ whole genome shotgun (WGS) entry which is preliminary data.</text>
</comment>
<dbReference type="OrthoDB" id="4835445at2759"/>
<dbReference type="GO" id="GO:0003700">
    <property type="term" value="F:DNA-binding transcription factor activity"/>
    <property type="evidence" value="ECO:0007669"/>
    <property type="project" value="TreeGrafter"/>
</dbReference>
<keyword evidence="5" id="KW-1185">Reference proteome</keyword>
<evidence type="ECO:0000313" key="4">
    <source>
        <dbReference type="EMBL" id="RFU35700.1"/>
    </source>
</evidence>
<proteinExistence type="predicted"/>
<evidence type="ECO:0008006" key="6">
    <source>
        <dbReference type="Google" id="ProtNLM"/>
    </source>
</evidence>
<dbReference type="AlphaFoldDB" id="A0A3E2HQQ6"/>
<dbReference type="PANTHER" id="PTHR37534">
    <property type="entry name" value="TRANSCRIPTIONAL ACTIVATOR PROTEIN UGA3"/>
    <property type="match status" value="1"/>
</dbReference>
<feature type="compositionally biased region" description="Basic and acidic residues" evidence="3">
    <location>
        <begin position="60"/>
        <end position="87"/>
    </location>
</feature>
<dbReference type="GO" id="GO:0005634">
    <property type="term" value="C:nucleus"/>
    <property type="evidence" value="ECO:0007669"/>
    <property type="project" value="UniProtKB-SubCell"/>
</dbReference>
<evidence type="ECO:0000256" key="3">
    <source>
        <dbReference type="SAM" id="MobiDB-lite"/>
    </source>
</evidence>
<gene>
    <name evidence="4" type="ORF">B7463_g723</name>
</gene>
<feature type="compositionally biased region" description="Basic and acidic residues" evidence="3">
    <location>
        <begin position="27"/>
        <end position="48"/>
    </location>
</feature>
<reference evidence="4 5" key="1">
    <citation type="submission" date="2018-05" db="EMBL/GenBank/DDBJ databases">
        <title>Draft genome sequence of Scytalidium lignicola DSM 105466, a ubiquitous saprotrophic fungus.</title>
        <authorList>
            <person name="Buettner E."/>
            <person name="Gebauer A.M."/>
            <person name="Hofrichter M."/>
            <person name="Liers C."/>
            <person name="Kellner H."/>
        </authorList>
    </citation>
    <scope>NUCLEOTIDE SEQUENCE [LARGE SCALE GENOMIC DNA]</scope>
    <source>
        <strain evidence="4 5">DSM 105466</strain>
    </source>
</reference>
<dbReference type="PANTHER" id="PTHR37534:SF11">
    <property type="entry name" value="ZN(II)2CYS6 TRANSCRIPTION FACTOR (EUROFUNG)"/>
    <property type="match status" value="1"/>
</dbReference>
<dbReference type="OMA" id="CLLWWNL"/>
<feature type="compositionally biased region" description="Acidic residues" evidence="3">
    <location>
        <begin position="49"/>
        <end position="59"/>
    </location>
</feature>
<protein>
    <recommendedName>
        <fullName evidence="6">Transcription factor domain-containing protein</fullName>
    </recommendedName>
</protein>
<dbReference type="Pfam" id="PF11951">
    <property type="entry name" value="Fungal_trans_2"/>
    <property type="match status" value="1"/>
</dbReference>
<feature type="region of interest" description="Disordered" evidence="3">
    <location>
        <begin position="27"/>
        <end position="92"/>
    </location>
</feature>
<evidence type="ECO:0000313" key="5">
    <source>
        <dbReference type="Proteomes" id="UP000258309"/>
    </source>
</evidence>
<sequence>MMLESGGMKSPEFPQEAVGLAKKLERSIVMGRVEKRRERAKERQRVEACEDGEEQEAALEEERRRRRKEMEREKEQEKEKEQERAPEEDVGMGMVIDLEEEDVLDISPGPDLPFLSPGTPSSSTTTSPPAYIADTNLTALRPHIPQSSVPNSLLHIPTILVSHYFSSICKIFSSFDGTLNPFRATVGRLWDGSAPIYYAIQSMAAASLANDFPQMNSVGVQMQRETFRSLYSGNMDGFGTNVSERAEDLDKMLLTILLVGQTTSWHDPGDLGLVHLRTAKRLNQRRLEVQAAAGPGAIGSKVRRSNQFFEQCIIYWDMLAGFVDDMDDFDPPPSAFDIDHLNDMDNNDKIFPHPWTGVAPRVAKLFREVGRLIRKYRRITLHDASSLTFLSLELGLDIDMPQDSLAVIEATARAQDLEEELLAFNPPELDSLVDAGDENTPVQHYILLAEAYRCAALLEIYRVFPSILLKRVPNAANTAGLDFGIGIGERPYATTPRFFDFLPASTATSTSPGEFLVSLALHIISLLESIPSRSGTRCLQPLVLIAAGSELRFSSPSTSHLPSSNTSTIPPFFGTPSINIPTLTPQDVSIATARRFVVRRFQDFATMMPAKPILRAEMLVKETWSRADGGVDGLFWMDVMSGMGWEGIFG</sequence>
<dbReference type="STRING" id="5539.A0A3E2HQQ6"/>
<organism evidence="4 5">
    <name type="scientific">Scytalidium lignicola</name>
    <name type="common">Hyphomycete</name>
    <dbReference type="NCBI Taxonomy" id="5539"/>
    <lineage>
        <taxon>Eukaryota</taxon>
        <taxon>Fungi</taxon>
        <taxon>Dikarya</taxon>
        <taxon>Ascomycota</taxon>
        <taxon>Pezizomycotina</taxon>
        <taxon>Leotiomycetes</taxon>
        <taxon>Leotiomycetes incertae sedis</taxon>
        <taxon>Scytalidium</taxon>
    </lineage>
</organism>
<dbReference type="InterPro" id="IPR021858">
    <property type="entry name" value="Fun_TF"/>
</dbReference>
<feature type="non-terminal residue" evidence="4">
    <location>
        <position position="650"/>
    </location>
</feature>
<dbReference type="GO" id="GO:0045944">
    <property type="term" value="P:positive regulation of transcription by RNA polymerase II"/>
    <property type="evidence" value="ECO:0007669"/>
    <property type="project" value="TreeGrafter"/>
</dbReference>
<name>A0A3E2HQQ6_SCYLI</name>
<dbReference type="EMBL" id="NCSJ02000006">
    <property type="protein sequence ID" value="RFU35700.1"/>
    <property type="molecule type" value="Genomic_DNA"/>
</dbReference>
<dbReference type="Proteomes" id="UP000258309">
    <property type="component" value="Unassembled WGS sequence"/>
</dbReference>
<keyword evidence="2" id="KW-0539">Nucleus</keyword>
<evidence type="ECO:0000256" key="2">
    <source>
        <dbReference type="ARBA" id="ARBA00023242"/>
    </source>
</evidence>
<comment type="subcellular location">
    <subcellularLocation>
        <location evidence="1">Nucleus</location>
    </subcellularLocation>
</comment>
<accession>A0A3E2HQQ6</accession>
<dbReference type="GO" id="GO:0000976">
    <property type="term" value="F:transcription cis-regulatory region binding"/>
    <property type="evidence" value="ECO:0007669"/>
    <property type="project" value="TreeGrafter"/>
</dbReference>